<proteinExistence type="predicted"/>
<feature type="domain" description="4Fe-4S ferredoxin-type" evidence="11">
    <location>
        <begin position="4"/>
        <end position="33"/>
    </location>
</feature>
<dbReference type="PANTHER" id="PTHR43518">
    <property type="entry name" value="NITRATE REDUCTASE BETA SUBUNIT"/>
    <property type="match status" value="1"/>
</dbReference>
<dbReference type="SUPFAM" id="SSF54862">
    <property type="entry name" value="4Fe-4S ferredoxins"/>
    <property type="match status" value="1"/>
</dbReference>
<accession>A0A3R9X073</accession>
<comment type="cofactor">
    <cofactor evidence="2">
        <name>[4Fe-4S] cluster</name>
        <dbReference type="ChEBI" id="CHEBI:49883"/>
    </cofactor>
</comment>
<dbReference type="AlphaFoldDB" id="A0A3R9X073"/>
<keyword evidence="4" id="KW-0813">Transport</keyword>
<dbReference type="GO" id="GO:0046872">
    <property type="term" value="F:metal ion binding"/>
    <property type="evidence" value="ECO:0007669"/>
    <property type="project" value="UniProtKB-KW"/>
</dbReference>
<dbReference type="InterPro" id="IPR017896">
    <property type="entry name" value="4Fe4S_Fe-S-bd"/>
</dbReference>
<feature type="domain" description="4Fe-4S ferredoxin-type" evidence="11">
    <location>
        <begin position="147"/>
        <end position="176"/>
    </location>
</feature>
<protein>
    <submittedName>
        <fullName evidence="12">4Fe-4S dicluster domain-containing protein</fullName>
    </submittedName>
</protein>
<dbReference type="GO" id="GO:0009055">
    <property type="term" value="F:electron transfer activity"/>
    <property type="evidence" value="ECO:0007669"/>
    <property type="project" value="TreeGrafter"/>
</dbReference>
<dbReference type="EMBL" id="RCOS01000170">
    <property type="protein sequence ID" value="RSN71729.1"/>
    <property type="molecule type" value="Genomic_DNA"/>
</dbReference>
<evidence type="ECO:0000256" key="4">
    <source>
        <dbReference type="ARBA" id="ARBA00022448"/>
    </source>
</evidence>
<dbReference type="PROSITE" id="PS51379">
    <property type="entry name" value="4FE4S_FER_2"/>
    <property type="match status" value="3"/>
</dbReference>
<keyword evidence="5" id="KW-0004">4Fe-4S</keyword>
<organism evidence="12 13">
    <name type="scientific">Candidatus Methanodesulfokora washburnensis</name>
    <dbReference type="NCBI Taxonomy" id="2478471"/>
    <lineage>
        <taxon>Archaea</taxon>
        <taxon>Thermoproteota</taxon>
        <taxon>Candidatus Korarchaeia</taxon>
        <taxon>Candidatus Korarchaeia incertae sedis</taxon>
        <taxon>Candidatus Methanodesulfokora</taxon>
    </lineage>
</organism>
<dbReference type="GO" id="GO:0009061">
    <property type="term" value="P:anaerobic respiration"/>
    <property type="evidence" value="ECO:0007669"/>
    <property type="project" value="TreeGrafter"/>
</dbReference>
<evidence type="ECO:0000313" key="13">
    <source>
        <dbReference type="Proteomes" id="UP000277582"/>
    </source>
</evidence>
<keyword evidence="10" id="KW-0411">Iron-sulfur</keyword>
<dbReference type="Pfam" id="PF13247">
    <property type="entry name" value="Fer4_11"/>
    <property type="match status" value="1"/>
</dbReference>
<gene>
    <name evidence="12" type="ORF">D6D85_15460</name>
</gene>
<evidence type="ECO:0000256" key="3">
    <source>
        <dbReference type="ARBA" id="ARBA00004196"/>
    </source>
</evidence>
<evidence type="ECO:0000256" key="8">
    <source>
        <dbReference type="ARBA" id="ARBA00022982"/>
    </source>
</evidence>
<keyword evidence="13" id="KW-1185">Reference proteome</keyword>
<dbReference type="GO" id="GO:0051539">
    <property type="term" value="F:4 iron, 4 sulfur cluster binding"/>
    <property type="evidence" value="ECO:0007669"/>
    <property type="project" value="UniProtKB-KW"/>
</dbReference>
<dbReference type="RefSeq" id="WP_125672859.1">
    <property type="nucleotide sequence ID" value="NZ_RCOS01000170.1"/>
</dbReference>
<name>A0A3R9X073_9CREN</name>
<evidence type="ECO:0000256" key="2">
    <source>
        <dbReference type="ARBA" id="ARBA00001966"/>
    </source>
</evidence>
<comment type="subcellular location">
    <subcellularLocation>
        <location evidence="3">Cell envelope</location>
    </subcellularLocation>
</comment>
<evidence type="ECO:0000256" key="6">
    <source>
        <dbReference type="ARBA" id="ARBA00022723"/>
    </source>
</evidence>
<evidence type="ECO:0000256" key="5">
    <source>
        <dbReference type="ARBA" id="ARBA00022485"/>
    </source>
</evidence>
<dbReference type="PANTHER" id="PTHR43518:SF1">
    <property type="entry name" value="RESPIRATORY NITRATE REDUCTASE 1 BETA CHAIN"/>
    <property type="match status" value="1"/>
</dbReference>
<dbReference type="OrthoDB" id="2837at2157"/>
<reference evidence="12 13" key="1">
    <citation type="submission" date="2018-10" db="EMBL/GenBank/DDBJ databases">
        <title>Co-occurring genomic capacity for anaerobic methane metabolism and dissimilatory sulfite reduction discovered in the Korarchaeota.</title>
        <authorList>
            <person name="Mckay L.J."/>
            <person name="Dlakic M."/>
            <person name="Fields M.W."/>
            <person name="Delmont T.O."/>
            <person name="Eren A.M."/>
            <person name="Jay Z.J."/>
            <person name="Klingelsmith K.B."/>
            <person name="Rusch D.B."/>
            <person name="Inskeep W.P."/>
        </authorList>
    </citation>
    <scope>NUCLEOTIDE SEQUENCE [LARGE SCALE GENOMIC DNA]</scope>
    <source>
        <strain evidence="12 13">MDKW</strain>
    </source>
</reference>
<evidence type="ECO:0000313" key="12">
    <source>
        <dbReference type="EMBL" id="RSN71729.1"/>
    </source>
</evidence>
<dbReference type="Gene3D" id="3.30.70.20">
    <property type="match status" value="2"/>
</dbReference>
<keyword evidence="9" id="KW-0408">Iron</keyword>
<sequence length="317" mass="36241">MTRWAMVIDLNKCLGCQACAVACKITWTSRKGADHMWWNIVSTMPGPSYPKDWLRKQERNEPPQSTDYEVVPEYPYGNLIENPTEEAPKIIPVPTPTFGPNWYEDVGVGKDPKDNWYFYLPLQCMHCDDPSCVKSCPAGAIYKREDGIVMIDSNICMGFRSCQQACPYYRIFWNTELRISEKCNFCAPLVEQGIPPVCVSSCPARARFFGDLDDETSQVYVLVKEYKVAVPLLPEVASKVHPNVFYIPPVLDAPKLDETYKPIGDRYDKEMLVKLFGDRIDEIKKILLDEREKARKGMSSKLIDTLTSWPTWKLGRG</sequence>
<comment type="caution">
    <text evidence="12">The sequence shown here is derived from an EMBL/GenBank/DDBJ whole genome shotgun (WGS) entry which is preliminary data.</text>
</comment>
<dbReference type="Proteomes" id="UP000277582">
    <property type="component" value="Unassembled WGS sequence"/>
</dbReference>
<evidence type="ECO:0000256" key="10">
    <source>
        <dbReference type="ARBA" id="ARBA00023014"/>
    </source>
</evidence>
<evidence type="ECO:0000256" key="1">
    <source>
        <dbReference type="ARBA" id="ARBA00001927"/>
    </source>
</evidence>
<evidence type="ECO:0000259" key="11">
    <source>
        <dbReference type="PROSITE" id="PS51379"/>
    </source>
</evidence>
<dbReference type="GO" id="GO:0016020">
    <property type="term" value="C:membrane"/>
    <property type="evidence" value="ECO:0007669"/>
    <property type="project" value="TreeGrafter"/>
</dbReference>
<keyword evidence="6" id="KW-0479">Metal-binding</keyword>
<comment type="cofactor">
    <cofactor evidence="1">
        <name>[3Fe-4S] cluster</name>
        <dbReference type="ChEBI" id="CHEBI:21137"/>
    </cofactor>
</comment>
<keyword evidence="7" id="KW-0677">Repeat</keyword>
<keyword evidence="8" id="KW-0249">Electron transport</keyword>
<evidence type="ECO:0000256" key="9">
    <source>
        <dbReference type="ARBA" id="ARBA00023004"/>
    </source>
</evidence>
<dbReference type="Pfam" id="PF12797">
    <property type="entry name" value="Fer4_2"/>
    <property type="match status" value="1"/>
</dbReference>
<evidence type="ECO:0000256" key="7">
    <source>
        <dbReference type="ARBA" id="ARBA00022737"/>
    </source>
</evidence>
<feature type="domain" description="4Fe-4S ferredoxin-type" evidence="11">
    <location>
        <begin position="116"/>
        <end position="146"/>
    </location>
</feature>